<feature type="compositionally biased region" description="Polar residues" evidence="4">
    <location>
        <begin position="105"/>
        <end position="115"/>
    </location>
</feature>
<name>A0A9P9BV48_9PEZI</name>
<accession>A0A9P9BV48</accession>
<evidence type="ECO:0000256" key="2">
    <source>
        <dbReference type="ARBA" id="ARBA00022490"/>
    </source>
</evidence>
<evidence type="ECO:0000259" key="5">
    <source>
        <dbReference type="PROSITE" id="PS51460"/>
    </source>
</evidence>
<feature type="compositionally biased region" description="Acidic residues" evidence="4">
    <location>
        <begin position="57"/>
        <end position="66"/>
    </location>
</feature>
<dbReference type="RefSeq" id="XP_046013784.1">
    <property type="nucleotide sequence ID" value="XM_046153553.1"/>
</dbReference>
<evidence type="ECO:0000313" key="6">
    <source>
        <dbReference type="EMBL" id="KAH7032952.1"/>
    </source>
</evidence>
<evidence type="ECO:0000313" key="7">
    <source>
        <dbReference type="Proteomes" id="UP000756346"/>
    </source>
</evidence>
<feature type="compositionally biased region" description="Low complexity" evidence="4">
    <location>
        <begin position="277"/>
        <end position="287"/>
    </location>
</feature>
<dbReference type="EMBL" id="JAGTJQ010000004">
    <property type="protein sequence ID" value="KAH7032952.1"/>
    <property type="molecule type" value="Genomic_DNA"/>
</dbReference>
<feature type="compositionally biased region" description="Basic and acidic residues" evidence="4">
    <location>
        <begin position="306"/>
        <end position="320"/>
    </location>
</feature>
<feature type="region of interest" description="Disordered" evidence="4">
    <location>
        <begin position="251"/>
        <end position="324"/>
    </location>
</feature>
<dbReference type="SUPFAM" id="SSF143575">
    <property type="entry name" value="GAS2 domain-like"/>
    <property type="match status" value="1"/>
</dbReference>
<dbReference type="OrthoDB" id="5409589at2759"/>
<organism evidence="6 7">
    <name type="scientific">Microdochium trichocladiopsis</name>
    <dbReference type="NCBI Taxonomy" id="1682393"/>
    <lineage>
        <taxon>Eukaryota</taxon>
        <taxon>Fungi</taxon>
        <taxon>Dikarya</taxon>
        <taxon>Ascomycota</taxon>
        <taxon>Pezizomycotina</taxon>
        <taxon>Sordariomycetes</taxon>
        <taxon>Xylariomycetidae</taxon>
        <taxon>Xylariales</taxon>
        <taxon>Microdochiaceae</taxon>
        <taxon>Microdochium</taxon>
    </lineage>
</organism>
<feature type="region of interest" description="Disordered" evidence="4">
    <location>
        <begin position="1"/>
        <end position="21"/>
    </location>
</feature>
<dbReference type="PROSITE" id="PS51460">
    <property type="entry name" value="GAR"/>
    <property type="match status" value="1"/>
</dbReference>
<dbReference type="Gene3D" id="3.30.920.20">
    <property type="entry name" value="Gas2-like domain"/>
    <property type="match status" value="1"/>
</dbReference>
<feature type="compositionally biased region" description="Basic and acidic residues" evidence="4">
    <location>
        <begin position="471"/>
        <end position="491"/>
    </location>
</feature>
<feature type="region of interest" description="Disordered" evidence="4">
    <location>
        <begin position="37"/>
        <end position="169"/>
    </location>
</feature>
<comment type="caution">
    <text evidence="6">The sequence shown here is derived from an EMBL/GenBank/DDBJ whole genome shotgun (WGS) entry which is preliminary data.</text>
</comment>
<feature type="compositionally biased region" description="Basic and acidic residues" evidence="4">
    <location>
        <begin position="368"/>
        <end position="382"/>
    </location>
</feature>
<sequence length="524" mass="58244">MLMRKFSEENLPKVPQLKESRANNNIILSEVNRNIVRAAPPESEKEPVGAQRTVHEENEDEWDSSEQESPTLDGSFMEPSILETVEEEDTHSEPDLPRFPRRMASSISVASTVVHDTSRLTELDASDSFREDSMEPELPPLPDPDQPFSSDAVSPPSSPPLRYQPRTTSVSFEEMPRVFPIRELGPPLTLENLNSSAVFDPDASFDYEAQMGSHSRMSMVSMTSEEDHLHQQIKEVLQNIPAKIKLSRTFKPPINLNPPDFQVPGKARPRTSEPFRRSGSAMSSRAGTPSSYSRSGTPSFMLAPVREPRQRPKSSQEIKTYHLSRSTGEAPIKLFIRCVGENGERVMVRVGGGWSDLGEYLKEYAAHHGRKSKGEGKVEVRDSPQPGSTSRIGSSPSSRPASALETPSTPLAVRKTRRSVGEHDARRPLRTPISRQGTKSPSPDFESSRMSMRSDFDEESSSLGLAGPKPARKEMSDESRAWVESVKEKVRLVSGERIPTQRSHSGSFGTIDKVGGTTRLFRKK</sequence>
<keyword evidence="2" id="KW-0963">Cytoplasm</keyword>
<gene>
    <name evidence="6" type="ORF">B0I36DRAFT_320431</name>
</gene>
<feature type="region of interest" description="Disordered" evidence="4">
    <location>
        <begin position="368"/>
        <end position="524"/>
    </location>
</feature>
<dbReference type="InterPro" id="IPR036534">
    <property type="entry name" value="GAR_dom_sf"/>
</dbReference>
<evidence type="ECO:0000256" key="3">
    <source>
        <dbReference type="ARBA" id="ARBA00023212"/>
    </source>
</evidence>
<keyword evidence="7" id="KW-1185">Reference proteome</keyword>
<comment type="subcellular location">
    <subcellularLocation>
        <location evidence="1">Cytoplasm</location>
        <location evidence="1">Cytoskeleton</location>
    </subcellularLocation>
</comment>
<dbReference type="InterPro" id="IPR003108">
    <property type="entry name" value="GAR_dom"/>
</dbReference>
<feature type="domain" description="GAR" evidence="5">
    <location>
        <begin position="293"/>
        <end position="368"/>
    </location>
</feature>
<dbReference type="Pfam" id="PF02187">
    <property type="entry name" value="GAS2"/>
    <property type="match status" value="1"/>
</dbReference>
<proteinExistence type="predicted"/>
<feature type="compositionally biased region" description="Basic and acidic residues" evidence="4">
    <location>
        <begin position="116"/>
        <end position="133"/>
    </location>
</feature>
<evidence type="ECO:0000256" key="1">
    <source>
        <dbReference type="ARBA" id="ARBA00004245"/>
    </source>
</evidence>
<dbReference type="Proteomes" id="UP000756346">
    <property type="component" value="Unassembled WGS sequence"/>
</dbReference>
<dbReference type="GeneID" id="70183099"/>
<dbReference type="AlphaFoldDB" id="A0A9P9BV48"/>
<evidence type="ECO:0000256" key="4">
    <source>
        <dbReference type="SAM" id="MobiDB-lite"/>
    </source>
</evidence>
<protein>
    <recommendedName>
        <fullName evidence="5">GAR domain-containing protein</fullName>
    </recommendedName>
</protein>
<feature type="compositionally biased region" description="Low complexity" evidence="4">
    <location>
        <begin position="387"/>
        <end position="403"/>
    </location>
</feature>
<dbReference type="GO" id="GO:0005856">
    <property type="term" value="C:cytoskeleton"/>
    <property type="evidence" value="ECO:0007669"/>
    <property type="project" value="UniProtKB-SubCell"/>
</dbReference>
<reference evidence="6" key="1">
    <citation type="journal article" date="2021" name="Nat. Commun.">
        <title>Genetic determinants of endophytism in the Arabidopsis root mycobiome.</title>
        <authorList>
            <person name="Mesny F."/>
            <person name="Miyauchi S."/>
            <person name="Thiergart T."/>
            <person name="Pickel B."/>
            <person name="Atanasova L."/>
            <person name="Karlsson M."/>
            <person name="Huettel B."/>
            <person name="Barry K.W."/>
            <person name="Haridas S."/>
            <person name="Chen C."/>
            <person name="Bauer D."/>
            <person name="Andreopoulos W."/>
            <person name="Pangilinan J."/>
            <person name="LaButti K."/>
            <person name="Riley R."/>
            <person name="Lipzen A."/>
            <person name="Clum A."/>
            <person name="Drula E."/>
            <person name="Henrissat B."/>
            <person name="Kohler A."/>
            <person name="Grigoriev I.V."/>
            <person name="Martin F.M."/>
            <person name="Hacquard S."/>
        </authorList>
    </citation>
    <scope>NUCLEOTIDE SEQUENCE</scope>
    <source>
        <strain evidence="6">MPI-CAGE-CH-0230</strain>
    </source>
</reference>
<dbReference type="GO" id="GO:0008017">
    <property type="term" value="F:microtubule binding"/>
    <property type="evidence" value="ECO:0007669"/>
    <property type="project" value="InterPro"/>
</dbReference>
<feature type="compositionally biased region" description="Polar residues" evidence="4">
    <location>
        <begin position="288"/>
        <end position="298"/>
    </location>
</feature>
<keyword evidence="3" id="KW-0206">Cytoskeleton</keyword>